<gene>
    <name evidence="3" type="ORF">GCM10011511_04620</name>
</gene>
<keyword evidence="4" id="KW-1185">Reference proteome</keyword>
<dbReference type="SUPFAM" id="SSF49344">
    <property type="entry name" value="CBD9-like"/>
    <property type="match status" value="1"/>
</dbReference>
<dbReference type="InterPro" id="IPR045670">
    <property type="entry name" value="DUF5916"/>
</dbReference>
<protein>
    <recommendedName>
        <fullName evidence="2">DUF5916 domain-containing protein</fullName>
    </recommendedName>
</protein>
<sequence>MKNLSLFLIALCFVGSALAQPTFLPPAEDRRLKLPAIYTTEKIVLDGHLDEKAWKASSVTSPFITCFPDQGKAPTAATEVRVLYDSVNLYIGAICHFTGGKRRLLVQDMRRDFSNFENEGFNVMLEPFGQLSMPVAAFCVTPFGTQADMMFYQGGIIDYDWDGLWRAHCVIGDSTWTAEIAIPFATLRYPAGSSAWRINFSRNIRTVGELSGWSPWPIAYDASHMEYAGLLTGIKPPQPQTNIRFEPYALLKTTGSGGSQTVGQAAGGELKWAVRTNTSLEATINTDFAQVDVDQQVINLTRSTVFFPEKRQFFKENANLFALGQDAMIQPFFSRQIGLSDSGAVLPITGGLRLVHQDAATSAGFLLMRQGGDTTNVPAWFGIARWRRDLGHGVQLGAMSVNRYNEAAPGQASSWNPVGVLDGFWRMKQTMFLRGMVSGSADNHTRDKGSAGLMEYNYADNRFYADLLGAYASKGYSTQTGYLERTDFIHLQPNVEMFLTPHWLPHNATFFYQQVIGNLFKTASTGQFQEASLAISPVGFLFRDLSSINATITTSWENLDSIFSPVTDLTIGPGRYRYTRYELDGSTNQGAHYSLQARISTGGYYNGRLNSWFVSLRAAPIPHIALVMNYTRNDFKGVGETKGRVTDYLLAPELRVAWNPRLQLSSYYQYNTAGNTGSLHLRFSWEYRPLSFVYFVWNDVRDIQPVKPPSAPTNQQAGIIKLSYIRQL</sequence>
<evidence type="ECO:0000256" key="1">
    <source>
        <dbReference type="SAM" id="SignalP"/>
    </source>
</evidence>
<evidence type="ECO:0000313" key="4">
    <source>
        <dbReference type="Proteomes" id="UP000607559"/>
    </source>
</evidence>
<dbReference type="Pfam" id="PF19313">
    <property type="entry name" value="DUF5916"/>
    <property type="match status" value="1"/>
</dbReference>
<dbReference type="Gene3D" id="2.60.40.1190">
    <property type="match status" value="1"/>
</dbReference>
<comment type="caution">
    <text evidence="3">The sequence shown here is derived from an EMBL/GenBank/DDBJ whole genome shotgun (WGS) entry which is preliminary data.</text>
</comment>
<dbReference type="RefSeq" id="WP_188928126.1">
    <property type="nucleotide sequence ID" value="NZ_BMJC01000001.1"/>
</dbReference>
<dbReference type="Proteomes" id="UP000607559">
    <property type="component" value="Unassembled WGS sequence"/>
</dbReference>
<name>A0A8J2U7T6_9BACT</name>
<dbReference type="AlphaFoldDB" id="A0A8J2U7T6"/>
<dbReference type="EMBL" id="BMJC01000001">
    <property type="protein sequence ID" value="GGA84652.1"/>
    <property type="molecule type" value="Genomic_DNA"/>
</dbReference>
<reference evidence="3" key="1">
    <citation type="journal article" date="2014" name="Int. J. Syst. Evol. Microbiol.">
        <title>Complete genome sequence of Corynebacterium casei LMG S-19264T (=DSM 44701T), isolated from a smear-ripened cheese.</title>
        <authorList>
            <consortium name="US DOE Joint Genome Institute (JGI-PGF)"/>
            <person name="Walter F."/>
            <person name="Albersmeier A."/>
            <person name="Kalinowski J."/>
            <person name="Ruckert C."/>
        </authorList>
    </citation>
    <scope>NUCLEOTIDE SEQUENCE</scope>
    <source>
        <strain evidence="3">CGMCC 1.15448</strain>
    </source>
</reference>
<organism evidence="3 4">
    <name type="scientific">Puia dinghuensis</name>
    <dbReference type="NCBI Taxonomy" id="1792502"/>
    <lineage>
        <taxon>Bacteria</taxon>
        <taxon>Pseudomonadati</taxon>
        <taxon>Bacteroidota</taxon>
        <taxon>Chitinophagia</taxon>
        <taxon>Chitinophagales</taxon>
        <taxon>Chitinophagaceae</taxon>
        <taxon>Puia</taxon>
    </lineage>
</organism>
<reference evidence="3" key="2">
    <citation type="submission" date="2020-09" db="EMBL/GenBank/DDBJ databases">
        <authorList>
            <person name="Sun Q."/>
            <person name="Zhou Y."/>
        </authorList>
    </citation>
    <scope>NUCLEOTIDE SEQUENCE</scope>
    <source>
        <strain evidence="3">CGMCC 1.15448</strain>
    </source>
</reference>
<evidence type="ECO:0000313" key="3">
    <source>
        <dbReference type="EMBL" id="GGA84652.1"/>
    </source>
</evidence>
<accession>A0A8J2U7T6</accession>
<feature type="signal peptide" evidence="1">
    <location>
        <begin position="1"/>
        <end position="19"/>
    </location>
</feature>
<keyword evidence="1" id="KW-0732">Signal</keyword>
<feature type="chain" id="PRO_5035301389" description="DUF5916 domain-containing protein" evidence="1">
    <location>
        <begin position="20"/>
        <end position="728"/>
    </location>
</feature>
<evidence type="ECO:0000259" key="2">
    <source>
        <dbReference type="Pfam" id="PF19313"/>
    </source>
</evidence>
<feature type="domain" description="DUF5916" evidence="2">
    <location>
        <begin position="241"/>
        <end position="342"/>
    </location>
</feature>
<proteinExistence type="predicted"/>
<dbReference type="CDD" id="cd09618">
    <property type="entry name" value="CBM9_like_2"/>
    <property type="match status" value="1"/>
</dbReference>